<dbReference type="Pfam" id="PF22939">
    <property type="entry name" value="WHD_GPIID"/>
    <property type="match status" value="1"/>
</dbReference>
<name>A0A1J7JF47_9PEZI</name>
<protein>
    <recommendedName>
        <fullName evidence="10">C2H2 domain-containing protein</fullName>
    </recommendedName>
</protein>
<dbReference type="Gene3D" id="3.40.50.300">
    <property type="entry name" value="P-loop containing nucleotide triphosphate hydrolases"/>
    <property type="match status" value="1"/>
</dbReference>
<dbReference type="OrthoDB" id="21416at2759"/>
<dbReference type="InParanoid" id="A0A1J7JF47"/>
<organism evidence="8 9">
    <name type="scientific">Coniochaeta ligniaria NRRL 30616</name>
    <dbReference type="NCBI Taxonomy" id="1408157"/>
    <lineage>
        <taxon>Eukaryota</taxon>
        <taxon>Fungi</taxon>
        <taxon>Dikarya</taxon>
        <taxon>Ascomycota</taxon>
        <taxon>Pezizomycotina</taxon>
        <taxon>Sordariomycetes</taxon>
        <taxon>Sordariomycetidae</taxon>
        <taxon>Coniochaetales</taxon>
        <taxon>Coniochaetaceae</taxon>
        <taxon>Coniochaeta</taxon>
    </lineage>
</organism>
<evidence type="ECO:0000256" key="3">
    <source>
        <dbReference type="ARBA" id="ARBA00022771"/>
    </source>
</evidence>
<dbReference type="PROSITE" id="PS50157">
    <property type="entry name" value="ZINC_FINGER_C2H2_2"/>
    <property type="match status" value="2"/>
</dbReference>
<keyword evidence="9" id="KW-1185">Reference proteome</keyword>
<keyword evidence="2" id="KW-0677">Repeat</keyword>
<dbReference type="InterPro" id="IPR007111">
    <property type="entry name" value="NACHT_NTPase"/>
</dbReference>
<feature type="domain" description="C2H2-type" evidence="6">
    <location>
        <begin position="921"/>
        <end position="948"/>
    </location>
</feature>
<dbReference type="SMART" id="SM00355">
    <property type="entry name" value="ZnF_C2H2"/>
    <property type="match status" value="4"/>
</dbReference>
<dbReference type="Proteomes" id="UP000182658">
    <property type="component" value="Unassembled WGS sequence"/>
</dbReference>
<evidence type="ECO:0000259" key="7">
    <source>
        <dbReference type="PROSITE" id="PS50837"/>
    </source>
</evidence>
<dbReference type="EMBL" id="KV875098">
    <property type="protein sequence ID" value="OIW28320.1"/>
    <property type="molecule type" value="Genomic_DNA"/>
</dbReference>
<gene>
    <name evidence="8" type="ORF">CONLIGDRAFT_632589</name>
</gene>
<proteinExistence type="predicted"/>
<dbReference type="PANTHER" id="PTHR10039">
    <property type="entry name" value="AMELOGENIN"/>
    <property type="match status" value="1"/>
</dbReference>
<evidence type="ECO:0000256" key="5">
    <source>
        <dbReference type="PROSITE-ProRule" id="PRU00042"/>
    </source>
</evidence>
<dbReference type="InterPro" id="IPR036236">
    <property type="entry name" value="Znf_C2H2_sf"/>
</dbReference>
<dbReference type="PROSITE" id="PS00028">
    <property type="entry name" value="ZINC_FINGER_C2H2_1"/>
    <property type="match status" value="2"/>
</dbReference>
<dbReference type="InterPro" id="IPR027417">
    <property type="entry name" value="P-loop_NTPase"/>
</dbReference>
<dbReference type="Gene3D" id="3.30.160.60">
    <property type="entry name" value="Classic Zinc Finger"/>
    <property type="match status" value="2"/>
</dbReference>
<evidence type="ECO:0000259" key="6">
    <source>
        <dbReference type="PROSITE" id="PS50157"/>
    </source>
</evidence>
<dbReference type="PROSITE" id="PS50837">
    <property type="entry name" value="NACHT"/>
    <property type="match status" value="1"/>
</dbReference>
<keyword evidence="3 5" id="KW-0863">Zinc-finger</keyword>
<feature type="domain" description="NACHT" evidence="7">
    <location>
        <begin position="297"/>
        <end position="428"/>
    </location>
</feature>
<dbReference type="InterPro" id="IPR054471">
    <property type="entry name" value="GPIID_WHD"/>
</dbReference>
<dbReference type="InterPro" id="IPR056125">
    <property type="entry name" value="DUF7708"/>
</dbReference>
<keyword evidence="1" id="KW-0479">Metal-binding</keyword>
<dbReference type="Pfam" id="PF00096">
    <property type="entry name" value="zf-C2H2"/>
    <property type="match status" value="2"/>
</dbReference>
<dbReference type="Pfam" id="PF24883">
    <property type="entry name" value="NPHP3_N"/>
    <property type="match status" value="1"/>
</dbReference>
<dbReference type="Pfam" id="PF24809">
    <property type="entry name" value="DUF7708"/>
    <property type="match status" value="1"/>
</dbReference>
<dbReference type="STRING" id="1408157.A0A1J7JF47"/>
<dbReference type="InterPro" id="IPR013087">
    <property type="entry name" value="Znf_C2H2_type"/>
</dbReference>
<dbReference type="InterPro" id="IPR056884">
    <property type="entry name" value="NPHP3-like_N"/>
</dbReference>
<reference evidence="8 9" key="1">
    <citation type="submission" date="2016-10" db="EMBL/GenBank/DDBJ databases">
        <title>Draft genome sequence of Coniochaeta ligniaria NRRL30616, a lignocellulolytic fungus for bioabatement of inhibitors in plant biomass hydrolysates.</title>
        <authorList>
            <consortium name="DOE Joint Genome Institute"/>
            <person name="Jimenez D.J."/>
            <person name="Hector R.E."/>
            <person name="Riley R."/>
            <person name="Sun H."/>
            <person name="Grigoriev I.V."/>
            <person name="Van Elsas J.D."/>
            <person name="Nichols N.N."/>
        </authorList>
    </citation>
    <scope>NUCLEOTIDE SEQUENCE [LARGE SCALE GENOMIC DNA]</scope>
    <source>
        <strain evidence="8 9">NRRL 30616</strain>
    </source>
</reference>
<dbReference type="PANTHER" id="PTHR10039:SF14">
    <property type="entry name" value="NACHT DOMAIN-CONTAINING PROTEIN"/>
    <property type="match status" value="1"/>
</dbReference>
<evidence type="ECO:0000313" key="9">
    <source>
        <dbReference type="Proteomes" id="UP000182658"/>
    </source>
</evidence>
<dbReference type="AlphaFoldDB" id="A0A1J7JF47"/>
<evidence type="ECO:0000256" key="2">
    <source>
        <dbReference type="ARBA" id="ARBA00022737"/>
    </source>
</evidence>
<accession>A0A1J7JF47</accession>
<evidence type="ECO:0000256" key="4">
    <source>
        <dbReference type="ARBA" id="ARBA00022833"/>
    </source>
</evidence>
<evidence type="ECO:0000256" key="1">
    <source>
        <dbReference type="ARBA" id="ARBA00022723"/>
    </source>
</evidence>
<dbReference type="GO" id="GO:0008270">
    <property type="term" value="F:zinc ion binding"/>
    <property type="evidence" value="ECO:0007669"/>
    <property type="project" value="UniProtKB-KW"/>
</dbReference>
<dbReference type="SUPFAM" id="SSF57667">
    <property type="entry name" value="beta-beta-alpha zinc fingers"/>
    <property type="match status" value="1"/>
</dbReference>
<sequence length="975" mass="113914">MRTPEEILETALARFKSTLSEHQVLEYQLEKFTNTTAEDVKIDIIQIQNAREQDKSLMNLSRFESFVAAFEQFDEVCEAMELGNPELSYFIWGPPRFILQKAKEWPTALDSILDSYLKFGRRVPLLGTYKSLLRDHYAMRTCLTYMYADLLDFHGHILKLFAERNWKRTFSSYWKDYQAPFEELLKGFKIHAEHLDKFAKHQQTQNVQETSSQLTDHFLRYQEDREAFQRYLSKLEEERTDAQYSKVQQWLSNPGDDEETYQARWRNERDQFPGTASWILEDKQVEQWMDQDEPASSILWIYGKKGAGKTILASRIVDHLRNEKTESTTSFFYCREDNLNESSNCLSLYKSLLRQLVNHKRDDLLPLYYERKLKSQDILNNEVTARSLLELCFEKDSTHFIVIDGLDEFSAPDRWSAIQFISSIVDKSDKKSPTIGKIRVLFLSQDLKEMRKLVSSPLMSAPDILEIEPKHVEPDIRILVRLQAELLTSKFKLNADESERVKTMTVAGAKGMMLFAVLVMKNLMAMGDLACVLKELEGPNFPRDLRQAYGRILDRLKRDYHEDQSTWEKAKTIFGWLACAKRPLKWHELQAAFAIIIDERGTPFFTYRLRRSANDILEMCGSLIQVLPGDRIEFIHQTAKRYIVETQSFDVRAIECDLAILCMNYLTLGCFRKGIKDSKIHVAIQDAEYAFQDYALSKWNEHLHSILDSKNSTLFNDPDKGALYQGQLSQTLWRFKESYKSGLAIPNDDPTLQILGPEKPRGECQAFQAYDFYQVLVDIWTHVRRHEKLPPKERNKISIKELGDAIEKIRNKLEGLSEGSTTESDMGKLLAKQYGSAIFKCDRVRCEYFYEGFDEKERRDRHLLRHDRPFLCPIEGCTLVTFGFSTNKDKEKHVKNYHAEELELPAQFRQLARETHKDAKFQCDMCDKAFTRLANLEGHKNSHLGRRPYACTTCGKAFARANDRRRHEKRHVRRT</sequence>
<keyword evidence="4" id="KW-0862">Zinc</keyword>
<evidence type="ECO:0000313" key="8">
    <source>
        <dbReference type="EMBL" id="OIW28320.1"/>
    </source>
</evidence>
<dbReference type="SUPFAM" id="SSF52540">
    <property type="entry name" value="P-loop containing nucleoside triphosphate hydrolases"/>
    <property type="match status" value="1"/>
</dbReference>
<dbReference type="FunFam" id="3.30.160.60:FF:000446">
    <property type="entry name" value="Zinc finger protein"/>
    <property type="match status" value="1"/>
</dbReference>
<feature type="domain" description="C2H2-type" evidence="6">
    <location>
        <begin position="949"/>
        <end position="975"/>
    </location>
</feature>
<evidence type="ECO:0008006" key="10">
    <source>
        <dbReference type="Google" id="ProtNLM"/>
    </source>
</evidence>